<feature type="domain" description="TonB-dependent receptor plug" evidence="18">
    <location>
        <begin position="59"/>
        <end position="161"/>
    </location>
</feature>
<keyword evidence="10 15" id="KW-0798">TonB box</keyword>
<keyword evidence="11 14" id="KW-0472">Membrane</keyword>
<comment type="similarity">
    <text evidence="2 14 15">Belongs to the TonB-dependent receptor family.</text>
</comment>
<dbReference type="RefSeq" id="WP_151990420.1">
    <property type="nucleotide sequence ID" value="NZ_LR701528.1"/>
</dbReference>
<keyword evidence="6 14" id="KW-0812">Transmembrane</keyword>
<sequence length="720" mass="76684">MTRRFGIAVLLASATTAAPGLAQTAPEAPAASLDTGIVVVTGQHARNQASSGTKTDTPLAETPQSITVITSDDIAGRSLQNLNQALRFVAGVTPETRGASAEVYDQFKLRGFDAPVYLDGLKQFGSSSGYAVPQVDVSRLDRIEVIKGPASVLYGQSSPGGLVAESSKLPLDQALYGAISGTYGNYDLYRVDADLGGRAGEGVLWRINGSANGADTQQKFGKRERQTISAAVTAGAGSSTSFTLLGAYSHDPYNGDYGVFPASGTLLANPNGKLPTSFDGGEAGNRFSRDQAALTYIFRHDFGGGWAFRSSGRYQYVKANLGLIYTAGGLDSRDPTGQTFLRASYATREKLNNWTFDNQLSGTVQTGPIKHTLLFGVDRQVAHSIEDFAFGTAPSLNGYAPVYGTVTVPQTPAAVPNPFAGYTAIQQRQQGIYAQDQMALGDLRVVLSGRQDWARSEQVGLGVKHDEKFTYRAAALYTLPFGLAPYASYSTSFEQQGGTVLRPDGTLGIADPSLGKQLEAGAKFTIPGTQILLSAAWFRIDQTNVLTSTPTFSLSTQTGKVRSQGVEFEGSAPLPYGFNARVAFSRQRVKVTQDANDPTRVGRGLETVGRGGASLGLDWAAPEGALAGLTIGGAVRHVDQVYAGVTPGETQGRNSPSYTVYDALVRYDLEKLAPSLRGLSLAVNGANIFDKKYLTSCFANYNWCWYGNRRTVQATIGYRF</sequence>
<dbReference type="NCBIfam" id="TIGR01783">
    <property type="entry name" value="TonB-siderophor"/>
    <property type="match status" value="1"/>
</dbReference>
<keyword evidence="12 19" id="KW-0675">Receptor</keyword>
<evidence type="ECO:0000256" key="13">
    <source>
        <dbReference type="ARBA" id="ARBA00023237"/>
    </source>
</evidence>
<evidence type="ECO:0000256" key="10">
    <source>
        <dbReference type="ARBA" id="ARBA00023077"/>
    </source>
</evidence>
<keyword evidence="7 16" id="KW-0732">Signal</keyword>
<keyword evidence="13 14" id="KW-0998">Cell outer membrane</keyword>
<dbReference type="GO" id="GO:0038023">
    <property type="term" value="F:signaling receptor activity"/>
    <property type="evidence" value="ECO:0007669"/>
    <property type="project" value="InterPro"/>
</dbReference>
<evidence type="ECO:0000256" key="5">
    <source>
        <dbReference type="ARBA" id="ARBA00022496"/>
    </source>
</evidence>
<evidence type="ECO:0000313" key="19">
    <source>
        <dbReference type="EMBL" id="VVT08227.1"/>
    </source>
</evidence>
<dbReference type="InterPro" id="IPR010105">
    <property type="entry name" value="TonB_sidphr_rcpt"/>
</dbReference>
<evidence type="ECO:0000256" key="3">
    <source>
        <dbReference type="ARBA" id="ARBA00022448"/>
    </source>
</evidence>
<keyword evidence="4 14" id="KW-1134">Transmembrane beta strand</keyword>
<feature type="domain" description="TonB-dependent receptor-like beta-barrel" evidence="17">
    <location>
        <begin position="237"/>
        <end position="688"/>
    </location>
</feature>
<dbReference type="Pfam" id="PF00593">
    <property type="entry name" value="TonB_dep_Rec_b-barrel"/>
    <property type="match status" value="1"/>
</dbReference>
<feature type="chain" id="PRO_5022890630" evidence="16">
    <location>
        <begin position="23"/>
        <end position="720"/>
    </location>
</feature>
<dbReference type="SUPFAM" id="SSF56935">
    <property type="entry name" value="Porins"/>
    <property type="match status" value="1"/>
</dbReference>
<accession>A0A5E7YNB1</accession>
<keyword evidence="9" id="KW-0406">Ion transport</keyword>
<feature type="signal peptide" evidence="16">
    <location>
        <begin position="1"/>
        <end position="22"/>
    </location>
</feature>
<dbReference type="PANTHER" id="PTHR32552:SF68">
    <property type="entry name" value="FERRICHROME OUTER MEMBRANE TRANSPORTER_PHAGE RECEPTOR"/>
    <property type="match status" value="1"/>
</dbReference>
<dbReference type="InterPro" id="IPR036942">
    <property type="entry name" value="Beta-barrel_TonB_sf"/>
</dbReference>
<reference evidence="19 20" key="1">
    <citation type="submission" date="2019-09" db="EMBL/GenBank/DDBJ databases">
        <authorList>
            <person name="Dittami M. S."/>
        </authorList>
    </citation>
    <scope>NUCLEOTIDE SEQUENCE [LARGE SCALE GENOMIC DNA]</scope>
    <source>
        <strain evidence="19">SPHINGO391</strain>
    </source>
</reference>
<dbReference type="AlphaFoldDB" id="A0A5E7YNB1"/>
<dbReference type="CDD" id="cd01347">
    <property type="entry name" value="ligand_gated_channel"/>
    <property type="match status" value="1"/>
</dbReference>
<dbReference type="InterPro" id="IPR000531">
    <property type="entry name" value="Beta-barrel_TonB"/>
</dbReference>
<evidence type="ECO:0000256" key="9">
    <source>
        <dbReference type="ARBA" id="ARBA00023065"/>
    </source>
</evidence>
<evidence type="ECO:0000256" key="14">
    <source>
        <dbReference type="PROSITE-ProRule" id="PRU01360"/>
    </source>
</evidence>
<dbReference type="PANTHER" id="PTHR32552">
    <property type="entry name" value="FERRICHROME IRON RECEPTOR-RELATED"/>
    <property type="match status" value="1"/>
</dbReference>
<evidence type="ECO:0000256" key="16">
    <source>
        <dbReference type="SAM" id="SignalP"/>
    </source>
</evidence>
<dbReference type="Pfam" id="PF07715">
    <property type="entry name" value="Plug"/>
    <property type="match status" value="1"/>
</dbReference>
<evidence type="ECO:0000259" key="18">
    <source>
        <dbReference type="Pfam" id="PF07715"/>
    </source>
</evidence>
<evidence type="ECO:0000256" key="4">
    <source>
        <dbReference type="ARBA" id="ARBA00022452"/>
    </source>
</evidence>
<evidence type="ECO:0000256" key="7">
    <source>
        <dbReference type="ARBA" id="ARBA00022729"/>
    </source>
</evidence>
<dbReference type="Proteomes" id="UP000326857">
    <property type="component" value="Unassembled WGS sequence"/>
</dbReference>
<evidence type="ECO:0000259" key="17">
    <source>
        <dbReference type="Pfam" id="PF00593"/>
    </source>
</evidence>
<dbReference type="Gene3D" id="2.170.130.10">
    <property type="entry name" value="TonB-dependent receptor, plug domain"/>
    <property type="match status" value="1"/>
</dbReference>
<evidence type="ECO:0000256" key="1">
    <source>
        <dbReference type="ARBA" id="ARBA00004571"/>
    </source>
</evidence>
<protein>
    <submittedName>
        <fullName evidence="19">TonB-dependent receptor</fullName>
    </submittedName>
</protein>
<dbReference type="GO" id="GO:0015891">
    <property type="term" value="P:siderophore transport"/>
    <property type="evidence" value="ECO:0007669"/>
    <property type="project" value="InterPro"/>
</dbReference>
<dbReference type="FunFam" id="2.170.130.10:FF:000001">
    <property type="entry name" value="Catecholate siderophore TonB-dependent receptor"/>
    <property type="match status" value="1"/>
</dbReference>
<keyword evidence="5" id="KW-0410">Iron transport</keyword>
<dbReference type="EMBL" id="CABVLI010000033">
    <property type="protein sequence ID" value="VVT08227.1"/>
    <property type="molecule type" value="Genomic_DNA"/>
</dbReference>
<name>A0A5E7YNB1_9SPHN</name>
<comment type="subcellular location">
    <subcellularLocation>
        <location evidence="1 14">Cell outer membrane</location>
        <topology evidence="1 14">Multi-pass membrane protein</topology>
    </subcellularLocation>
</comment>
<dbReference type="Gene3D" id="2.40.170.20">
    <property type="entry name" value="TonB-dependent receptor, beta-barrel domain"/>
    <property type="match status" value="1"/>
</dbReference>
<dbReference type="GO" id="GO:0009279">
    <property type="term" value="C:cell outer membrane"/>
    <property type="evidence" value="ECO:0007669"/>
    <property type="project" value="UniProtKB-SubCell"/>
</dbReference>
<gene>
    <name evidence="19" type="ORF">SPHINGO391_390159</name>
</gene>
<proteinExistence type="inferred from homology"/>
<dbReference type="InterPro" id="IPR039426">
    <property type="entry name" value="TonB-dep_rcpt-like"/>
</dbReference>
<keyword evidence="3 14" id="KW-0813">Transport</keyword>
<evidence type="ECO:0000256" key="11">
    <source>
        <dbReference type="ARBA" id="ARBA00023136"/>
    </source>
</evidence>
<organism evidence="19 20">
    <name type="scientific">Sphingomonas aurantiaca</name>
    <dbReference type="NCBI Taxonomy" id="185949"/>
    <lineage>
        <taxon>Bacteria</taxon>
        <taxon>Pseudomonadati</taxon>
        <taxon>Pseudomonadota</taxon>
        <taxon>Alphaproteobacteria</taxon>
        <taxon>Sphingomonadales</taxon>
        <taxon>Sphingomonadaceae</taxon>
        <taxon>Sphingomonas</taxon>
    </lineage>
</organism>
<evidence type="ECO:0000256" key="8">
    <source>
        <dbReference type="ARBA" id="ARBA00023004"/>
    </source>
</evidence>
<dbReference type="InterPro" id="IPR037066">
    <property type="entry name" value="Plug_dom_sf"/>
</dbReference>
<keyword evidence="8" id="KW-0408">Iron</keyword>
<dbReference type="GO" id="GO:0015344">
    <property type="term" value="F:siderophore uptake transmembrane transporter activity"/>
    <property type="evidence" value="ECO:0007669"/>
    <property type="project" value="TreeGrafter"/>
</dbReference>
<evidence type="ECO:0000256" key="2">
    <source>
        <dbReference type="ARBA" id="ARBA00009810"/>
    </source>
</evidence>
<evidence type="ECO:0000256" key="15">
    <source>
        <dbReference type="RuleBase" id="RU003357"/>
    </source>
</evidence>
<evidence type="ECO:0000256" key="12">
    <source>
        <dbReference type="ARBA" id="ARBA00023170"/>
    </source>
</evidence>
<dbReference type="InterPro" id="IPR012910">
    <property type="entry name" value="Plug_dom"/>
</dbReference>
<evidence type="ECO:0000256" key="6">
    <source>
        <dbReference type="ARBA" id="ARBA00022692"/>
    </source>
</evidence>
<evidence type="ECO:0000313" key="20">
    <source>
        <dbReference type="Proteomes" id="UP000326857"/>
    </source>
</evidence>
<dbReference type="PROSITE" id="PS52016">
    <property type="entry name" value="TONB_DEPENDENT_REC_3"/>
    <property type="match status" value="1"/>
</dbReference>